<dbReference type="GO" id="GO:0015188">
    <property type="term" value="F:L-isoleucine transmembrane transporter activity"/>
    <property type="evidence" value="ECO:0007669"/>
    <property type="project" value="TreeGrafter"/>
</dbReference>
<dbReference type="GO" id="GO:0015192">
    <property type="term" value="F:L-phenylalanine transmembrane transporter activity"/>
    <property type="evidence" value="ECO:0007669"/>
    <property type="project" value="TreeGrafter"/>
</dbReference>
<dbReference type="GO" id="GO:0015808">
    <property type="term" value="P:L-alanine transport"/>
    <property type="evidence" value="ECO:0007669"/>
    <property type="project" value="TreeGrafter"/>
</dbReference>
<dbReference type="GO" id="GO:0005886">
    <property type="term" value="C:plasma membrane"/>
    <property type="evidence" value="ECO:0007669"/>
    <property type="project" value="TreeGrafter"/>
</dbReference>
<dbReference type="Pfam" id="PF12399">
    <property type="entry name" value="BCA_ABC_TP_C"/>
    <property type="match status" value="1"/>
</dbReference>
<feature type="region of interest" description="Disordered" evidence="4">
    <location>
        <begin position="1"/>
        <end position="20"/>
    </location>
</feature>
<dbReference type="GO" id="GO:1903805">
    <property type="term" value="P:L-valine import across plasma membrane"/>
    <property type="evidence" value="ECO:0007669"/>
    <property type="project" value="TreeGrafter"/>
</dbReference>
<dbReference type="EMBL" id="VHQG01000001">
    <property type="protein sequence ID" value="TPW77402.1"/>
    <property type="molecule type" value="Genomic_DNA"/>
</dbReference>
<keyword evidence="1" id="KW-0813">Transport</keyword>
<dbReference type="SMART" id="SM00382">
    <property type="entry name" value="AAA"/>
    <property type="match status" value="1"/>
</dbReference>
<organism evidence="6 7">
    <name type="scientific">Schumannella soli</name>
    <dbReference type="NCBI Taxonomy" id="2590779"/>
    <lineage>
        <taxon>Bacteria</taxon>
        <taxon>Bacillati</taxon>
        <taxon>Actinomycetota</taxon>
        <taxon>Actinomycetes</taxon>
        <taxon>Micrococcales</taxon>
        <taxon>Microbacteriaceae</taxon>
        <taxon>Schumannella</taxon>
    </lineage>
</organism>
<name>A0A506Y5X1_9MICO</name>
<feature type="domain" description="ABC transporter" evidence="5">
    <location>
        <begin position="31"/>
        <end position="300"/>
    </location>
</feature>
<dbReference type="GO" id="GO:0005304">
    <property type="term" value="F:L-valine transmembrane transporter activity"/>
    <property type="evidence" value="ECO:0007669"/>
    <property type="project" value="TreeGrafter"/>
</dbReference>
<proteinExistence type="predicted"/>
<protein>
    <submittedName>
        <fullName evidence="6">ABC transporter ATP-binding protein</fullName>
    </submittedName>
</protein>
<keyword evidence="7" id="KW-1185">Reference proteome</keyword>
<feature type="compositionally biased region" description="Low complexity" evidence="4">
    <location>
        <begin position="315"/>
        <end position="330"/>
    </location>
</feature>
<dbReference type="GO" id="GO:0005524">
    <property type="term" value="F:ATP binding"/>
    <property type="evidence" value="ECO:0007669"/>
    <property type="project" value="UniProtKB-KW"/>
</dbReference>
<evidence type="ECO:0000313" key="7">
    <source>
        <dbReference type="Proteomes" id="UP000316252"/>
    </source>
</evidence>
<dbReference type="InterPro" id="IPR027417">
    <property type="entry name" value="P-loop_NTPase"/>
</dbReference>
<dbReference type="OrthoDB" id="9128957at2"/>
<evidence type="ECO:0000256" key="1">
    <source>
        <dbReference type="ARBA" id="ARBA00022448"/>
    </source>
</evidence>
<dbReference type="GO" id="GO:1903806">
    <property type="term" value="P:L-isoleucine import across plasma membrane"/>
    <property type="evidence" value="ECO:0007669"/>
    <property type="project" value="TreeGrafter"/>
</dbReference>
<dbReference type="FunFam" id="3.40.50.300:FF:000421">
    <property type="entry name" value="Branched-chain amino acid ABC transporter ATP-binding protein"/>
    <property type="match status" value="1"/>
</dbReference>
<sequence>MSENTAAGAPASGETSVEVDAATAATSDALLSVEGLERHFDGVRAVDGVSFTVAPHEVVSIIGPNGSGKTTTLNLVSGALRAGAGTISLEGRRIDHADPARIAEEGVARTFQNGRVFATLSVRDNVEVGLHSTLTASRPFRRLSRLFLLRWIPLLGELFIAIIGTPASRREQKQIDARVESEVQRFEARLGPRRDDPAYSLSYANRRRTEIARALALQPKLLLLDEPTAGMNQSETAEVLEQLLQLKADGQAILLVEHKLDLVMTVSDRVIVMDGGRIIAEGAPQTVRHDPAVIEAYLGRRRGLGGATDDVVASAAPADETPAATTGDAATGEDEA</sequence>
<comment type="caution">
    <text evidence="6">The sequence shown here is derived from an EMBL/GenBank/DDBJ whole genome shotgun (WGS) entry which is preliminary data.</text>
</comment>
<dbReference type="Pfam" id="PF00005">
    <property type="entry name" value="ABC_tran"/>
    <property type="match status" value="1"/>
</dbReference>
<dbReference type="AlphaFoldDB" id="A0A506Y5X1"/>
<evidence type="ECO:0000256" key="3">
    <source>
        <dbReference type="ARBA" id="ARBA00022840"/>
    </source>
</evidence>
<dbReference type="PANTHER" id="PTHR45772">
    <property type="entry name" value="CONSERVED COMPONENT OF ABC TRANSPORTER FOR NATURAL AMINO ACIDS-RELATED"/>
    <property type="match status" value="1"/>
</dbReference>
<dbReference type="PANTHER" id="PTHR45772:SF7">
    <property type="entry name" value="AMINO ACID ABC TRANSPORTER ATP-BINDING PROTEIN"/>
    <property type="match status" value="1"/>
</dbReference>
<dbReference type="RefSeq" id="WP_141161930.1">
    <property type="nucleotide sequence ID" value="NZ_VHQG01000001.1"/>
</dbReference>
<reference evidence="6 7" key="1">
    <citation type="submission" date="2019-06" db="EMBL/GenBank/DDBJ databases">
        <authorList>
            <person name="Li F."/>
        </authorList>
    </citation>
    <scope>NUCLEOTIDE SEQUENCE [LARGE SCALE GENOMIC DNA]</scope>
    <source>
        <strain evidence="6 7">10F1D-1</strain>
    </source>
</reference>
<keyword evidence="3 6" id="KW-0067">ATP-binding</keyword>
<dbReference type="SUPFAM" id="SSF52540">
    <property type="entry name" value="P-loop containing nucleoside triphosphate hydrolases"/>
    <property type="match status" value="1"/>
</dbReference>
<dbReference type="Proteomes" id="UP000316252">
    <property type="component" value="Unassembled WGS sequence"/>
</dbReference>
<feature type="region of interest" description="Disordered" evidence="4">
    <location>
        <begin position="309"/>
        <end position="336"/>
    </location>
</feature>
<dbReference type="GO" id="GO:0042941">
    <property type="term" value="P:D-alanine transmembrane transport"/>
    <property type="evidence" value="ECO:0007669"/>
    <property type="project" value="TreeGrafter"/>
</dbReference>
<evidence type="ECO:0000313" key="6">
    <source>
        <dbReference type="EMBL" id="TPW77402.1"/>
    </source>
</evidence>
<keyword evidence="2" id="KW-0547">Nucleotide-binding</keyword>
<dbReference type="Gene3D" id="3.40.50.300">
    <property type="entry name" value="P-loop containing nucleotide triphosphate hydrolases"/>
    <property type="match status" value="1"/>
</dbReference>
<evidence type="ECO:0000256" key="4">
    <source>
        <dbReference type="SAM" id="MobiDB-lite"/>
    </source>
</evidence>
<evidence type="ECO:0000259" key="5">
    <source>
        <dbReference type="PROSITE" id="PS50893"/>
    </source>
</evidence>
<dbReference type="PROSITE" id="PS50893">
    <property type="entry name" value="ABC_TRANSPORTER_2"/>
    <property type="match status" value="1"/>
</dbReference>
<dbReference type="InterPro" id="IPR051120">
    <property type="entry name" value="ABC_AA/LPS_Transport"/>
</dbReference>
<accession>A0A506Y5X1</accession>
<dbReference type="InterPro" id="IPR003439">
    <property type="entry name" value="ABC_transporter-like_ATP-bd"/>
</dbReference>
<evidence type="ECO:0000256" key="2">
    <source>
        <dbReference type="ARBA" id="ARBA00022741"/>
    </source>
</evidence>
<dbReference type="InterPro" id="IPR032823">
    <property type="entry name" value="BCA_ABC_TP_C"/>
</dbReference>
<dbReference type="GO" id="GO:0016887">
    <property type="term" value="F:ATP hydrolysis activity"/>
    <property type="evidence" value="ECO:0007669"/>
    <property type="project" value="InterPro"/>
</dbReference>
<dbReference type="InterPro" id="IPR003593">
    <property type="entry name" value="AAA+_ATPase"/>
</dbReference>
<gene>
    <name evidence="6" type="ORF">FJ657_01570</name>
</gene>